<evidence type="ECO:0000313" key="9">
    <source>
        <dbReference type="Proteomes" id="UP000663889"/>
    </source>
</evidence>
<keyword evidence="3" id="KW-0547">Nucleotide-binding</keyword>
<evidence type="ECO:0000256" key="2">
    <source>
        <dbReference type="ARBA" id="ARBA00022598"/>
    </source>
</evidence>
<comment type="similarity">
    <text evidence="1">Belongs to the class-I aminoacyl-tRNA synthetase family.</text>
</comment>
<sequence>MCIWCQEHSQEAVRLCLLCCSKNISCEKAYHDAPGKCCRSPNGEDTCCAYNSKCAPNGNCLDPDSSFSNSNGYTKTNINNEGMSMRLTLADTGDPIEDSNFEEEMAEAQLLCFYTFIEWMKEVLDINSVDIEEEDDDSKNSSVIHWIKDKLHLSSNLDNINEEFIKHQNINYRTDTKYNHYDHVFESEINREIQLTEENYKKIEQMNLHLIKRFIEVQVILLVSICPHICDYVCQFLHPSTTIMNAKWPTAENSNDITSLDQYLSFDEYEILQLNQNYLRRTLNVEQLDIRLTDDNNTDTTMLNYLEDIVPDKPFVHLRH</sequence>
<dbReference type="Pfam" id="PF08264">
    <property type="entry name" value="Anticodon_1"/>
    <property type="match status" value="1"/>
</dbReference>
<dbReference type="Gene3D" id="1.10.730.10">
    <property type="entry name" value="Isoleucyl-tRNA Synthetase, Domain 1"/>
    <property type="match status" value="1"/>
</dbReference>
<keyword evidence="5" id="KW-0648">Protein biosynthesis</keyword>
<evidence type="ECO:0000256" key="1">
    <source>
        <dbReference type="ARBA" id="ARBA00005594"/>
    </source>
</evidence>
<protein>
    <recommendedName>
        <fullName evidence="7">Methionyl/Valyl/Leucyl/Isoleucyl-tRNA synthetase anticodon-binding domain-containing protein</fullName>
    </recommendedName>
</protein>
<dbReference type="GO" id="GO:0006429">
    <property type="term" value="P:leucyl-tRNA aminoacylation"/>
    <property type="evidence" value="ECO:0007669"/>
    <property type="project" value="InterPro"/>
</dbReference>
<gene>
    <name evidence="8" type="ORF">SEV965_LOCUS14016</name>
</gene>
<organism evidence="8 9">
    <name type="scientific">Rotaria sordida</name>
    <dbReference type="NCBI Taxonomy" id="392033"/>
    <lineage>
        <taxon>Eukaryota</taxon>
        <taxon>Metazoa</taxon>
        <taxon>Spiralia</taxon>
        <taxon>Gnathifera</taxon>
        <taxon>Rotifera</taxon>
        <taxon>Eurotatoria</taxon>
        <taxon>Bdelloidea</taxon>
        <taxon>Philodinida</taxon>
        <taxon>Philodinidae</taxon>
        <taxon>Rotaria</taxon>
    </lineage>
</organism>
<feature type="domain" description="Methionyl/Valyl/Leucyl/Isoleucyl-tRNA synthetase anticodon-binding" evidence="7">
    <location>
        <begin position="161"/>
        <end position="285"/>
    </location>
</feature>
<evidence type="ECO:0000256" key="6">
    <source>
        <dbReference type="ARBA" id="ARBA00023146"/>
    </source>
</evidence>
<accession>A0A814LK28</accession>
<reference evidence="8" key="1">
    <citation type="submission" date="2021-02" db="EMBL/GenBank/DDBJ databases">
        <authorList>
            <person name="Nowell W R."/>
        </authorList>
    </citation>
    <scope>NUCLEOTIDE SEQUENCE</scope>
</reference>
<dbReference type="InterPro" id="IPR004493">
    <property type="entry name" value="Leu-tRNA-synth_Ia_arc/euk"/>
</dbReference>
<keyword evidence="4" id="KW-0067">ATP-binding</keyword>
<evidence type="ECO:0000256" key="5">
    <source>
        <dbReference type="ARBA" id="ARBA00022917"/>
    </source>
</evidence>
<dbReference type="InterPro" id="IPR013155">
    <property type="entry name" value="M/V/L/I-tRNA-synth_anticd-bd"/>
</dbReference>
<dbReference type="AlphaFoldDB" id="A0A814LK28"/>
<name>A0A814LK28_9BILA</name>
<evidence type="ECO:0000256" key="4">
    <source>
        <dbReference type="ARBA" id="ARBA00022840"/>
    </source>
</evidence>
<keyword evidence="2" id="KW-0436">Ligase</keyword>
<keyword evidence="6" id="KW-0030">Aminoacyl-tRNA synthetase</keyword>
<dbReference type="Proteomes" id="UP000663889">
    <property type="component" value="Unassembled WGS sequence"/>
</dbReference>
<dbReference type="PANTHER" id="PTHR45794:SF1">
    <property type="entry name" value="LEUCINE--TRNA LIGASE, CYTOPLASMIC"/>
    <property type="match status" value="1"/>
</dbReference>
<comment type="caution">
    <text evidence="8">The sequence shown here is derived from an EMBL/GenBank/DDBJ whole genome shotgun (WGS) entry which is preliminary data.</text>
</comment>
<proteinExistence type="inferred from homology"/>
<dbReference type="InterPro" id="IPR009080">
    <property type="entry name" value="tRNAsynth_Ia_anticodon-bd"/>
</dbReference>
<dbReference type="GO" id="GO:0005524">
    <property type="term" value="F:ATP binding"/>
    <property type="evidence" value="ECO:0007669"/>
    <property type="project" value="UniProtKB-KW"/>
</dbReference>
<dbReference type="EMBL" id="CAJNOU010000682">
    <property type="protein sequence ID" value="CAF1064368.1"/>
    <property type="molecule type" value="Genomic_DNA"/>
</dbReference>
<evidence type="ECO:0000259" key="7">
    <source>
        <dbReference type="Pfam" id="PF08264"/>
    </source>
</evidence>
<dbReference type="GO" id="GO:0004823">
    <property type="term" value="F:leucine-tRNA ligase activity"/>
    <property type="evidence" value="ECO:0007669"/>
    <property type="project" value="InterPro"/>
</dbReference>
<dbReference type="SUPFAM" id="SSF47323">
    <property type="entry name" value="Anticodon-binding domain of a subclass of class I aminoacyl-tRNA synthetases"/>
    <property type="match status" value="1"/>
</dbReference>
<evidence type="ECO:0000313" key="8">
    <source>
        <dbReference type="EMBL" id="CAF1064368.1"/>
    </source>
</evidence>
<dbReference type="PANTHER" id="PTHR45794">
    <property type="entry name" value="LEUCYL-TRNA SYNTHETASE"/>
    <property type="match status" value="1"/>
</dbReference>
<evidence type="ECO:0000256" key="3">
    <source>
        <dbReference type="ARBA" id="ARBA00022741"/>
    </source>
</evidence>